<gene>
    <name evidence="4" type="ORF">EYB31_07635</name>
</gene>
<feature type="transmembrane region" description="Helical" evidence="3">
    <location>
        <begin position="377"/>
        <end position="397"/>
    </location>
</feature>
<dbReference type="EMBL" id="SIRE01000005">
    <property type="protein sequence ID" value="TBL80491.1"/>
    <property type="molecule type" value="Genomic_DNA"/>
</dbReference>
<feature type="transmembrane region" description="Helical" evidence="3">
    <location>
        <begin position="403"/>
        <end position="421"/>
    </location>
</feature>
<name>A0A4V2J4P0_9BACL</name>
<dbReference type="PIRSF" id="PIRSF005690">
    <property type="entry name" value="GerBA"/>
    <property type="match status" value="1"/>
</dbReference>
<accession>A0A4V2J4P0</accession>
<comment type="similarity">
    <text evidence="1">Belongs to the GerABKA family.</text>
</comment>
<dbReference type="OrthoDB" id="1726708at2"/>
<keyword evidence="2 3" id="KW-0472">Membrane</keyword>
<sequence>MLTKMLFKSAQHRPSFMELPGSGERPISGRLQENDEVLKTIYKDCSDVVFRHFQIGGTTEAFLIYIEQMCDTHLLDMQVLTPLMTNQELSAQNAADIMRHIPVSHTKTILTFAEVIEHISNGNPVIFVDQLHYAIFVGLAKWEQRSIEEPVAESVVRGPRQGFTETLGVNTSLLRRILKTPQLKMKSMQIGRYSKTQVIVTYVEGLAEQQLINEICTRLQRINIDGVMDSAYIEEMIGDNQWTPFPQLLSTERPDVVSANLLEGRAAILVENSPFALVAPITLFSLMQSPEDYYQTYWAGSLVRWLRYFFFLIALTIPSAYVAILTYHQEMIPTTLLLSIAKSREEIPFPALIEALLMEVTFEALREAGVRLPKQVGPAVSIVGALVIGQAAISAGLVSSPMVMVVAFTGIASFTFPRYTLGVAVRLLRFPLMFLAGLLGLLGLMLGVILIVVHLCSLSSFGVPYLASLAPLRKQTLKDVLIRAPLQIEDARPSSNSNYNPSGSHRD</sequence>
<evidence type="ECO:0000313" key="5">
    <source>
        <dbReference type="Proteomes" id="UP000293142"/>
    </source>
</evidence>
<keyword evidence="5" id="KW-1185">Reference proteome</keyword>
<dbReference type="AlphaFoldDB" id="A0A4V2J4P0"/>
<evidence type="ECO:0000256" key="1">
    <source>
        <dbReference type="ARBA" id="ARBA00005278"/>
    </source>
</evidence>
<dbReference type="InterPro" id="IPR004995">
    <property type="entry name" value="Spore_Ger"/>
</dbReference>
<evidence type="ECO:0000256" key="2">
    <source>
        <dbReference type="ARBA" id="ARBA00023136"/>
    </source>
</evidence>
<keyword evidence="3" id="KW-1133">Transmembrane helix</keyword>
<dbReference type="InterPro" id="IPR050768">
    <property type="entry name" value="UPF0353/GerABKA_families"/>
</dbReference>
<dbReference type="PANTHER" id="PTHR22550:SF5">
    <property type="entry name" value="LEUCINE ZIPPER PROTEIN 4"/>
    <property type="match status" value="1"/>
</dbReference>
<dbReference type="Proteomes" id="UP000293142">
    <property type="component" value="Unassembled WGS sequence"/>
</dbReference>
<evidence type="ECO:0000256" key="3">
    <source>
        <dbReference type="SAM" id="Phobius"/>
    </source>
</evidence>
<dbReference type="GO" id="GO:0009847">
    <property type="term" value="P:spore germination"/>
    <property type="evidence" value="ECO:0007669"/>
    <property type="project" value="InterPro"/>
</dbReference>
<evidence type="ECO:0000313" key="4">
    <source>
        <dbReference type="EMBL" id="TBL80491.1"/>
    </source>
</evidence>
<dbReference type="GO" id="GO:0016020">
    <property type="term" value="C:membrane"/>
    <property type="evidence" value="ECO:0007669"/>
    <property type="project" value="InterPro"/>
</dbReference>
<protein>
    <submittedName>
        <fullName evidence="4">Spore germination protein</fullName>
    </submittedName>
</protein>
<organism evidence="4 5">
    <name type="scientific">Paenibacillus thalictri</name>
    <dbReference type="NCBI Taxonomy" id="2527873"/>
    <lineage>
        <taxon>Bacteria</taxon>
        <taxon>Bacillati</taxon>
        <taxon>Bacillota</taxon>
        <taxon>Bacilli</taxon>
        <taxon>Bacillales</taxon>
        <taxon>Paenibacillaceae</taxon>
        <taxon>Paenibacillus</taxon>
    </lineage>
</organism>
<feature type="transmembrane region" description="Helical" evidence="3">
    <location>
        <begin position="308"/>
        <end position="327"/>
    </location>
</feature>
<feature type="transmembrane region" description="Helical" evidence="3">
    <location>
        <begin position="433"/>
        <end position="455"/>
    </location>
</feature>
<proteinExistence type="inferred from homology"/>
<reference evidence="4 5" key="1">
    <citation type="submission" date="2019-02" db="EMBL/GenBank/DDBJ databases">
        <title>Paenibacillus sp. nov., isolated from surface-sterilized tissue of Thalictrum simplex L.</title>
        <authorList>
            <person name="Tuo L."/>
        </authorList>
    </citation>
    <scope>NUCLEOTIDE SEQUENCE [LARGE SCALE GENOMIC DNA]</scope>
    <source>
        <strain evidence="4 5">N2SHLJ1</strain>
    </source>
</reference>
<dbReference type="PANTHER" id="PTHR22550">
    <property type="entry name" value="SPORE GERMINATION PROTEIN"/>
    <property type="match status" value="1"/>
</dbReference>
<dbReference type="Pfam" id="PF03323">
    <property type="entry name" value="GerA"/>
    <property type="match status" value="1"/>
</dbReference>
<keyword evidence="3" id="KW-0812">Transmembrane</keyword>
<comment type="caution">
    <text evidence="4">The sequence shown here is derived from an EMBL/GenBank/DDBJ whole genome shotgun (WGS) entry which is preliminary data.</text>
</comment>